<comment type="caution">
    <text evidence="2">The sequence shown here is derived from an EMBL/GenBank/DDBJ whole genome shotgun (WGS) entry which is preliminary data.</text>
</comment>
<feature type="chain" id="PRO_5044705954" evidence="1">
    <location>
        <begin position="26"/>
        <end position="137"/>
    </location>
</feature>
<dbReference type="RefSeq" id="WP_016808759.1">
    <property type="nucleotide sequence ID" value="NZ_CAAHFW010000129.1"/>
</dbReference>
<keyword evidence="1" id="KW-0732">Signal</keyword>
<dbReference type="EMBL" id="JAGKON010000061">
    <property type="protein sequence ID" value="MBQ0604295.1"/>
    <property type="molecule type" value="Genomic_DNA"/>
</dbReference>
<evidence type="ECO:0000313" key="4">
    <source>
        <dbReference type="Proteomes" id="UP000673434"/>
    </source>
</evidence>
<dbReference type="Proteomes" id="UP000868497">
    <property type="component" value="Unassembled WGS sequence"/>
</dbReference>
<evidence type="ECO:0000256" key="1">
    <source>
        <dbReference type="SAM" id="SignalP"/>
    </source>
</evidence>
<keyword evidence="4" id="KW-1185">Reference proteome</keyword>
<sequence>MKKIKLIVGSVICASYLLASVLSMASDKINSNAVHFDKGSSGTIIKSTVTGNDVNDFTLMAKAGQMMHISMTSPWPHPYFNVIAPDNNSIYNGSMSGDTFEQRLAVSGQYTVRVYQMGGARDEGKTSGYALTFKITD</sequence>
<gene>
    <name evidence="2" type="ORF">F6W21_21790</name>
    <name evidence="3" type="ORF">J7S78_31430</name>
</gene>
<proteinExistence type="predicted"/>
<evidence type="ECO:0000313" key="2">
    <source>
        <dbReference type="EMBL" id="HAU4358965.1"/>
    </source>
</evidence>
<name>A0AAD3YR52_KLEOX</name>
<dbReference type="Gene3D" id="2.60.120.380">
    <property type="match status" value="1"/>
</dbReference>
<accession>A0AAD3YR52</accession>
<reference evidence="2" key="1">
    <citation type="journal article" date="2018" name="Genome Biol.">
        <title>SKESA: strategic k-mer extension for scrupulous assemblies.</title>
        <authorList>
            <person name="Souvorov A."/>
            <person name="Agarwala R."/>
            <person name="Lipman D.J."/>
        </authorList>
    </citation>
    <scope>NUCLEOTIDE SEQUENCE</scope>
    <source>
        <strain evidence="2">AUSMDU00005748</strain>
    </source>
</reference>
<protein>
    <submittedName>
        <fullName evidence="2">DNA breaking-rejoining protein</fullName>
    </submittedName>
</protein>
<reference evidence="3 4" key="3">
    <citation type="submission" date="2021-03" db="EMBL/GenBank/DDBJ databases">
        <authorList>
            <person name="Stanton E."/>
        </authorList>
    </citation>
    <scope>NUCLEOTIDE SEQUENCE [LARGE SCALE GENOMIC DNA]</scope>
    <source>
        <strain evidence="3 4">2020EL-00037</strain>
    </source>
</reference>
<evidence type="ECO:0000313" key="5">
    <source>
        <dbReference type="Proteomes" id="UP000868497"/>
    </source>
</evidence>
<evidence type="ECO:0000313" key="3">
    <source>
        <dbReference type="EMBL" id="MBQ0604295.1"/>
    </source>
</evidence>
<feature type="signal peptide" evidence="1">
    <location>
        <begin position="1"/>
        <end position="25"/>
    </location>
</feature>
<organism evidence="2 5">
    <name type="scientific">Klebsiella oxytoca</name>
    <dbReference type="NCBI Taxonomy" id="571"/>
    <lineage>
        <taxon>Bacteria</taxon>
        <taxon>Pseudomonadati</taxon>
        <taxon>Pseudomonadota</taxon>
        <taxon>Gammaproteobacteria</taxon>
        <taxon>Enterobacterales</taxon>
        <taxon>Enterobacteriaceae</taxon>
        <taxon>Klebsiella/Raoultella group</taxon>
        <taxon>Klebsiella</taxon>
    </lineage>
</organism>
<dbReference type="EMBL" id="DACXIC010000032">
    <property type="protein sequence ID" value="HAU4358965.1"/>
    <property type="molecule type" value="Genomic_DNA"/>
</dbReference>
<dbReference type="Proteomes" id="UP000673434">
    <property type="component" value="Unassembled WGS sequence"/>
</dbReference>
<dbReference type="GeneID" id="93286152"/>
<reference evidence="2" key="2">
    <citation type="submission" date="2019-09" db="EMBL/GenBank/DDBJ databases">
        <authorList>
            <consortium name="NCBI Pathogen Detection Project"/>
        </authorList>
    </citation>
    <scope>NUCLEOTIDE SEQUENCE</scope>
    <source>
        <strain evidence="2">AUSMDU00005748</strain>
    </source>
</reference>
<dbReference type="AlphaFoldDB" id="A0AAD3YR52"/>